<keyword evidence="5" id="KW-1185">Reference proteome</keyword>
<reference evidence="4 5" key="1">
    <citation type="submission" date="2015-07" db="EMBL/GenBank/DDBJ databases">
        <authorList>
            <person name="Noorani M."/>
        </authorList>
    </citation>
    <scope>NUCLEOTIDE SEQUENCE [LARGE SCALE GENOMIC DNA]</scope>
    <source>
        <strain evidence="4">BBA 69670</strain>
    </source>
</reference>
<dbReference type="InterPro" id="IPR037459">
    <property type="entry name" value="RhgT-like"/>
</dbReference>
<dbReference type="PANTHER" id="PTHR43695">
    <property type="entry name" value="PUTATIVE (AFU_ORTHOLOGUE AFUA_2G17250)-RELATED"/>
    <property type="match status" value="1"/>
</dbReference>
<evidence type="ECO:0000256" key="1">
    <source>
        <dbReference type="ARBA" id="ARBA00008668"/>
    </source>
</evidence>
<evidence type="ECO:0000256" key="3">
    <source>
        <dbReference type="SAM" id="SignalP"/>
    </source>
</evidence>
<dbReference type="InterPro" id="IPR036514">
    <property type="entry name" value="SGNH_hydro_sf"/>
</dbReference>
<dbReference type="AlphaFoldDB" id="A0A0K6GDP5"/>
<feature type="chain" id="PRO_5005503211" evidence="3">
    <location>
        <begin position="20"/>
        <end position="477"/>
    </location>
</feature>
<name>A0A0K6GDP5_9AGAM</name>
<accession>A0A0K6GDP5</accession>
<evidence type="ECO:0000256" key="2">
    <source>
        <dbReference type="ARBA" id="ARBA00022801"/>
    </source>
</evidence>
<proteinExistence type="inferred from homology"/>
<sequence>MRAFGSVTSLLVAASVASAASGILLIGDSTVTDGAGWGKGFCADAKGLARCTNLAVSGTTTTSWPGHSTEYQAMLTGCKTANTFATIQFGHNDQKVMTTDEFATNLEKLTNTIKSAGCSPILVTSLARRVFASSHVTTDILGPYSNQTIAVANKLGLPILPLLADSLAYIQKLGKADSMKFNLDYNTTNKDTTHLNELGTVYFGRIVADEVTSKISALAPYIVANATLSAKIAAGVFVSLVAAAALTGATPHPKVAASILTIGDSTVTSDAGWGAGFCADTKGFANCTNLSVSGRTTISWQAEPEYQTMLTSCKTPETWATIQFGHNDQKVMNTSYFAQNLESLTLKIQNAGCKPILVTSLARRVFASEHVTTDILGPYANETINVAAKLKLPLLPLLNDSLTYITKLGKTQSMLFNWDYNTTNKDTTHLNALGWKYFGRIVADEVHARVPQLSHYIVPDPALSAAIANGTILPQDL</sequence>
<organism evidence="4 5">
    <name type="scientific">Rhizoctonia solani</name>
    <dbReference type="NCBI Taxonomy" id="456999"/>
    <lineage>
        <taxon>Eukaryota</taxon>
        <taxon>Fungi</taxon>
        <taxon>Dikarya</taxon>
        <taxon>Basidiomycota</taxon>
        <taxon>Agaricomycotina</taxon>
        <taxon>Agaricomycetes</taxon>
        <taxon>Cantharellales</taxon>
        <taxon>Ceratobasidiaceae</taxon>
        <taxon>Rhizoctonia</taxon>
    </lineage>
</organism>
<dbReference type="PANTHER" id="PTHR43695:SF1">
    <property type="entry name" value="RHAMNOGALACTURONAN ACETYLESTERASE"/>
    <property type="match status" value="1"/>
</dbReference>
<gene>
    <name evidence="4" type="ORF">RSOLAG22IIIB_12400</name>
</gene>
<dbReference type="Gene3D" id="3.40.50.1110">
    <property type="entry name" value="SGNH hydrolase"/>
    <property type="match status" value="2"/>
</dbReference>
<keyword evidence="2" id="KW-0378">Hydrolase</keyword>
<evidence type="ECO:0000313" key="5">
    <source>
        <dbReference type="Proteomes" id="UP000044841"/>
    </source>
</evidence>
<protein>
    <submittedName>
        <fullName evidence="4">Uncharacterized protein</fullName>
    </submittedName>
</protein>
<feature type="signal peptide" evidence="3">
    <location>
        <begin position="1"/>
        <end position="19"/>
    </location>
</feature>
<keyword evidence="3" id="KW-0732">Signal</keyword>
<dbReference type="EMBL" id="CYGV01001720">
    <property type="protein sequence ID" value="CUA76605.1"/>
    <property type="molecule type" value="Genomic_DNA"/>
</dbReference>
<dbReference type="SUPFAM" id="SSF52266">
    <property type="entry name" value="SGNH hydrolase"/>
    <property type="match status" value="2"/>
</dbReference>
<evidence type="ECO:0000313" key="4">
    <source>
        <dbReference type="EMBL" id="CUA76605.1"/>
    </source>
</evidence>
<dbReference type="GO" id="GO:0016787">
    <property type="term" value="F:hydrolase activity"/>
    <property type="evidence" value="ECO:0007669"/>
    <property type="project" value="UniProtKB-KW"/>
</dbReference>
<comment type="similarity">
    <text evidence="1">Belongs to the 'GDSL' lipolytic enzyme family.</text>
</comment>
<dbReference type="Proteomes" id="UP000044841">
    <property type="component" value="Unassembled WGS sequence"/>
</dbReference>